<dbReference type="PANTHER" id="PTHR48022">
    <property type="entry name" value="PLASTIDIC GLUCOSE TRANSPORTER 4"/>
    <property type="match status" value="1"/>
</dbReference>
<dbReference type="InterPro" id="IPR005828">
    <property type="entry name" value="MFS_sugar_transport-like"/>
</dbReference>
<feature type="transmembrane region" description="Helical" evidence="8">
    <location>
        <begin position="222"/>
        <end position="244"/>
    </location>
</feature>
<dbReference type="NCBIfam" id="TIGR00879">
    <property type="entry name" value="SP"/>
    <property type="match status" value="1"/>
</dbReference>
<proteinExistence type="inferred from homology"/>
<dbReference type="PRINTS" id="PR00171">
    <property type="entry name" value="SUGRTRNSPORT"/>
</dbReference>
<evidence type="ECO:0000256" key="1">
    <source>
        <dbReference type="ARBA" id="ARBA00004141"/>
    </source>
</evidence>
<dbReference type="EMBL" id="MK890650">
    <property type="protein sequence ID" value="QFR37155.1"/>
    <property type="molecule type" value="Genomic_DNA"/>
</dbReference>
<keyword evidence="5 8" id="KW-1133">Transmembrane helix</keyword>
<dbReference type="Pfam" id="PF00083">
    <property type="entry name" value="Sugar_tr"/>
    <property type="match status" value="1"/>
</dbReference>
<evidence type="ECO:0000256" key="6">
    <source>
        <dbReference type="ARBA" id="ARBA00023136"/>
    </source>
</evidence>
<sequence>MTAGKFEENVNSIPLAETPSSLPVQDPFDLAQDDYDEQITFTLLWSYRRVIAMCTVISFGGFLFGWDTGTIGGILLLPSLLKSIGEEQVDGTYKLNTVIHGLLVGTYHIGAIIAGFTLVRLSDFKGRRLPIMVATGIYIVGNLIQLLTAESGRWYQFMIGRFISGLCIGTVGSLCPVFISETSPAVIRGSLTTLYLLANTTGLWIGAIVIYGLKSSFDSNASWMICLGIPMVVAAVVFCGILYAPESARYLIERGDIKGAERTLKRIGDRNVPRTVNSIKSKLTLDSRAQELGYFEMFKTKKYRKRLFTGMMVMFLQQMSGIDYFFYFGTQLFYSVGLNDSYVTLIILVTVNWLSAWAVMFVVERFGRKNTLLVGSATSFCTLMIYAVVGVTMVDLDATSSENRTPGIIMITFTCIYIICFGCTWAGCGNVVVTEMFPLQIRSKGMGVSIAFNWGANFFIAFCTPIVTAEIHYYFGLVFAGCMFVSFWFVLIFVPETKGISLEEIDGLYEKDLKAA</sequence>
<feature type="transmembrane region" description="Helical" evidence="8">
    <location>
        <begin position="50"/>
        <end position="77"/>
    </location>
</feature>
<evidence type="ECO:0000256" key="2">
    <source>
        <dbReference type="ARBA" id="ARBA00010992"/>
    </source>
</evidence>
<dbReference type="PROSITE" id="PS00216">
    <property type="entry name" value="SUGAR_TRANSPORT_1"/>
    <property type="match status" value="1"/>
</dbReference>
<dbReference type="PANTHER" id="PTHR48022:SF50">
    <property type="entry name" value="HEXOSE TRANSPORTER HXT14"/>
    <property type="match status" value="1"/>
</dbReference>
<gene>
    <name evidence="10" type="ORF">g4460</name>
</gene>
<keyword evidence="3 7" id="KW-0813">Transport</keyword>
<accession>A0A5P8N8L8</accession>
<feature type="transmembrane region" description="Helical" evidence="8">
    <location>
        <begin position="473"/>
        <end position="494"/>
    </location>
</feature>
<dbReference type="PROSITE" id="PS00217">
    <property type="entry name" value="SUGAR_TRANSPORT_2"/>
    <property type="match status" value="1"/>
</dbReference>
<dbReference type="InterPro" id="IPR005829">
    <property type="entry name" value="Sugar_transporter_CS"/>
</dbReference>
<comment type="similarity">
    <text evidence="2 7">Belongs to the major facilitator superfamily. Sugar transporter (TC 2.A.1.1) family.</text>
</comment>
<comment type="subcellular location">
    <subcellularLocation>
        <location evidence="1">Membrane</location>
        <topology evidence="1">Multi-pass membrane protein</topology>
    </subcellularLocation>
</comment>
<name>A0A5P8N8L8_9ASCO</name>
<organism evidence="10">
    <name type="scientific">Cyberlindnera americana</name>
    <dbReference type="NCBI Taxonomy" id="36016"/>
    <lineage>
        <taxon>Eukaryota</taxon>
        <taxon>Fungi</taxon>
        <taxon>Dikarya</taxon>
        <taxon>Ascomycota</taxon>
        <taxon>Saccharomycotina</taxon>
        <taxon>Saccharomycetes</taxon>
        <taxon>Phaffomycetales</taxon>
        <taxon>Phaffomycetaceae</taxon>
        <taxon>Cyberlindnera</taxon>
    </lineage>
</organism>
<dbReference type="GO" id="GO:0005351">
    <property type="term" value="F:carbohydrate:proton symporter activity"/>
    <property type="evidence" value="ECO:0007669"/>
    <property type="project" value="TreeGrafter"/>
</dbReference>
<dbReference type="Gene3D" id="1.20.1250.20">
    <property type="entry name" value="MFS general substrate transporter like domains"/>
    <property type="match status" value="1"/>
</dbReference>
<feature type="transmembrane region" description="Helical" evidence="8">
    <location>
        <begin position="191"/>
        <end position="210"/>
    </location>
</feature>
<feature type="transmembrane region" description="Helical" evidence="8">
    <location>
        <begin position="97"/>
        <end position="119"/>
    </location>
</feature>
<dbReference type="InterPro" id="IPR020846">
    <property type="entry name" value="MFS_dom"/>
</dbReference>
<dbReference type="InterPro" id="IPR036259">
    <property type="entry name" value="MFS_trans_sf"/>
</dbReference>
<protein>
    <submittedName>
        <fullName evidence="10">MFS transporter</fullName>
    </submittedName>
</protein>
<feature type="transmembrane region" description="Helical" evidence="8">
    <location>
        <begin position="154"/>
        <end position="179"/>
    </location>
</feature>
<dbReference type="InterPro" id="IPR050360">
    <property type="entry name" value="MFS_Sugar_Transporters"/>
</dbReference>
<dbReference type="GO" id="GO:0005886">
    <property type="term" value="C:plasma membrane"/>
    <property type="evidence" value="ECO:0007669"/>
    <property type="project" value="TreeGrafter"/>
</dbReference>
<feature type="domain" description="Major facilitator superfamily (MFS) profile" evidence="9">
    <location>
        <begin position="53"/>
        <end position="498"/>
    </location>
</feature>
<evidence type="ECO:0000256" key="3">
    <source>
        <dbReference type="ARBA" id="ARBA00022448"/>
    </source>
</evidence>
<feature type="transmembrane region" description="Helical" evidence="8">
    <location>
        <begin position="370"/>
        <end position="389"/>
    </location>
</feature>
<feature type="transmembrane region" description="Helical" evidence="8">
    <location>
        <begin position="445"/>
        <end position="467"/>
    </location>
</feature>
<feature type="transmembrane region" description="Helical" evidence="8">
    <location>
        <begin position="409"/>
        <end position="433"/>
    </location>
</feature>
<feature type="transmembrane region" description="Helical" evidence="8">
    <location>
        <begin position="131"/>
        <end position="148"/>
    </location>
</feature>
<evidence type="ECO:0000256" key="4">
    <source>
        <dbReference type="ARBA" id="ARBA00022692"/>
    </source>
</evidence>
<evidence type="ECO:0000313" key="10">
    <source>
        <dbReference type="EMBL" id="QFR37155.1"/>
    </source>
</evidence>
<keyword evidence="4 8" id="KW-0812">Transmembrane</keyword>
<evidence type="ECO:0000259" key="9">
    <source>
        <dbReference type="PROSITE" id="PS50850"/>
    </source>
</evidence>
<reference evidence="10" key="1">
    <citation type="journal article" date="2019" name="Front. Microbiol.">
        <title>An Overview of Genes From Cyberlindnera americana, a Symbiont Yeast Isolated From the Gut of the Bark Beetle Dendroctonus rhizophagus (Curculionidae: Scolytinae), Involved in the Detoxification Process Using Genome and Transcriptome Data.</title>
        <authorList>
            <person name="Soto-Robles L.V."/>
            <person name="Torres-Banda V."/>
            <person name="Rivera-Orduna F.N."/>
            <person name="Curiel-Quesada E."/>
            <person name="Hidalgo-Lara M.E."/>
            <person name="Zuniga G."/>
        </authorList>
    </citation>
    <scope>NUCLEOTIDE SEQUENCE</scope>
    <source>
        <strain evidence="10">ChDrAdgY46</strain>
    </source>
</reference>
<dbReference type="InterPro" id="IPR003663">
    <property type="entry name" value="Sugar/inositol_transpt"/>
</dbReference>
<dbReference type="SUPFAM" id="SSF103473">
    <property type="entry name" value="MFS general substrate transporter"/>
    <property type="match status" value="1"/>
</dbReference>
<evidence type="ECO:0000256" key="5">
    <source>
        <dbReference type="ARBA" id="ARBA00022989"/>
    </source>
</evidence>
<dbReference type="AlphaFoldDB" id="A0A5P8N8L8"/>
<keyword evidence="6 8" id="KW-0472">Membrane</keyword>
<evidence type="ECO:0000256" key="7">
    <source>
        <dbReference type="RuleBase" id="RU003346"/>
    </source>
</evidence>
<evidence type="ECO:0000256" key="8">
    <source>
        <dbReference type="SAM" id="Phobius"/>
    </source>
</evidence>
<dbReference type="PROSITE" id="PS50850">
    <property type="entry name" value="MFS"/>
    <property type="match status" value="1"/>
</dbReference>
<feature type="transmembrane region" description="Helical" evidence="8">
    <location>
        <begin position="307"/>
        <end position="329"/>
    </location>
</feature>
<feature type="transmembrane region" description="Helical" evidence="8">
    <location>
        <begin position="341"/>
        <end position="363"/>
    </location>
</feature>